<name>A0A8K0K7B9_LADFU</name>
<dbReference type="EMBL" id="KZ308393">
    <property type="protein sequence ID" value="KAG8228869.1"/>
    <property type="molecule type" value="Genomic_DNA"/>
</dbReference>
<accession>A0A8K0K7B9</accession>
<feature type="compositionally biased region" description="Basic residues" evidence="1">
    <location>
        <begin position="87"/>
        <end position="101"/>
    </location>
</feature>
<feature type="compositionally biased region" description="Basic and acidic residues" evidence="1">
    <location>
        <begin position="114"/>
        <end position="124"/>
    </location>
</feature>
<sequence length="124" mass="13689">MGTKGKGMAIETMASPIGRRVLPRIDPELIKKVERAMMVKENKGKRTKVKKELPEEKDEFDAMADGKTPTLAQRVGNSPDAVENRLKAKKALKQTKLKFKAKGSDESSSGEEEAIPREVPKRAA</sequence>
<proteinExistence type="predicted"/>
<keyword evidence="3" id="KW-1185">Reference proteome</keyword>
<gene>
    <name evidence="2" type="ORF">J437_LFUL007606</name>
</gene>
<feature type="region of interest" description="Disordered" evidence="1">
    <location>
        <begin position="43"/>
        <end position="124"/>
    </location>
</feature>
<reference evidence="2" key="2">
    <citation type="submission" date="2017-10" db="EMBL/GenBank/DDBJ databases">
        <title>Ladona fulva Genome sequencing and assembly.</title>
        <authorList>
            <person name="Murali S."/>
            <person name="Richards S."/>
            <person name="Bandaranaike D."/>
            <person name="Bellair M."/>
            <person name="Blankenburg K."/>
            <person name="Chao H."/>
            <person name="Dinh H."/>
            <person name="Doddapaneni H."/>
            <person name="Dugan-Rocha S."/>
            <person name="Elkadiri S."/>
            <person name="Gnanaolivu R."/>
            <person name="Hernandez B."/>
            <person name="Skinner E."/>
            <person name="Javaid M."/>
            <person name="Lee S."/>
            <person name="Li M."/>
            <person name="Ming W."/>
            <person name="Munidasa M."/>
            <person name="Muniz J."/>
            <person name="Nguyen L."/>
            <person name="Hughes D."/>
            <person name="Osuji N."/>
            <person name="Pu L.-L."/>
            <person name="Puazo M."/>
            <person name="Qu C."/>
            <person name="Quiroz J."/>
            <person name="Raj R."/>
            <person name="Weissenberger G."/>
            <person name="Xin Y."/>
            <person name="Zou X."/>
            <person name="Han Y."/>
            <person name="Worley K."/>
            <person name="Muzny D."/>
            <person name="Gibbs R."/>
        </authorList>
    </citation>
    <scope>NUCLEOTIDE SEQUENCE</scope>
    <source>
        <strain evidence="2">Sampled in the wild</strain>
    </source>
</reference>
<protein>
    <submittedName>
        <fullName evidence="2">Uncharacterized protein</fullName>
    </submittedName>
</protein>
<reference evidence="2" key="1">
    <citation type="submission" date="2013-04" db="EMBL/GenBank/DDBJ databases">
        <authorList>
            <person name="Qu J."/>
            <person name="Murali S.C."/>
            <person name="Bandaranaike D."/>
            <person name="Bellair M."/>
            <person name="Blankenburg K."/>
            <person name="Chao H."/>
            <person name="Dinh H."/>
            <person name="Doddapaneni H."/>
            <person name="Downs B."/>
            <person name="Dugan-Rocha S."/>
            <person name="Elkadiri S."/>
            <person name="Gnanaolivu R.D."/>
            <person name="Hernandez B."/>
            <person name="Javaid M."/>
            <person name="Jayaseelan J.C."/>
            <person name="Lee S."/>
            <person name="Li M."/>
            <person name="Ming W."/>
            <person name="Munidasa M."/>
            <person name="Muniz J."/>
            <person name="Nguyen L."/>
            <person name="Ongeri F."/>
            <person name="Osuji N."/>
            <person name="Pu L.-L."/>
            <person name="Puazo M."/>
            <person name="Qu C."/>
            <person name="Quiroz J."/>
            <person name="Raj R."/>
            <person name="Weissenberger G."/>
            <person name="Xin Y."/>
            <person name="Zou X."/>
            <person name="Han Y."/>
            <person name="Richards S."/>
            <person name="Worley K."/>
            <person name="Muzny D."/>
            <person name="Gibbs R."/>
        </authorList>
    </citation>
    <scope>NUCLEOTIDE SEQUENCE</scope>
    <source>
        <strain evidence="2">Sampled in the wild</strain>
    </source>
</reference>
<evidence type="ECO:0000313" key="3">
    <source>
        <dbReference type="Proteomes" id="UP000792457"/>
    </source>
</evidence>
<feature type="non-terminal residue" evidence="2">
    <location>
        <position position="1"/>
    </location>
</feature>
<dbReference type="Proteomes" id="UP000792457">
    <property type="component" value="Unassembled WGS sequence"/>
</dbReference>
<comment type="caution">
    <text evidence="2">The sequence shown here is derived from an EMBL/GenBank/DDBJ whole genome shotgun (WGS) entry which is preliminary data.</text>
</comment>
<dbReference type="AlphaFoldDB" id="A0A8K0K7B9"/>
<feature type="compositionally biased region" description="Basic and acidic residues" evidence="1">
    <location>
        <begin position="43"/>
        <end position="54"/>
    </location>
</feature>
<evidence type="ECO:0000256" key="1">
    <source>
        <dbReference type="SAM" id="MobiDB-lite"/>
    </source>
</evidence>
<evidence type="ECO:0000313" key="2">
    <source>
        <dbReference type="EMBL" id="KAG8228869.1"/>
    </source>
</evidence>
<organism evidence="2 3">
    <name type="scientific">Ladona fulva</name>
    <name type="common">Scarce chaser dragonfly</name>
    <name type="synonym">Libellula fulva</name>
    <dbReference type="NCBI Taxonomy" id="123851"/>
    <lineage>
        <taxon>Eukaryota</taxon>
        <taxon>Metazoa</taxon>
        <taxon>Ecdysozoa</taxon>
        <taxon>Arthropoda</taxon>
        <taxon>Hexapoda</taxon>
        <taxon>Insecta</taxon>
        <taxon>Pterygota</taxon>
        <taxon>Palaeoptera</taxon>
        <taxon>Odonata</taxon>
        <taxon>Epiprocta</taxon>
        <taxon>Anisoptera</taxon>
        <taxon>Libelluloidea</taxon>
        <taxon>Libellulidae</taxon>
        <taxon>Ladona</taxon>
    </lineage>
</organism>